<keyword evidence="4 5" id="KW-0472">Membrane</keyword>
<dbReference type="GO" id="GO:0005737">
    <property type="term" value="C:cytoplasm"/>
    <property type="evidence" value="ECO:0007669"/>
    <property type="project" value="TreeGrafter"/>
</dbReference>
<evidence type="ECO:0000256" key="1">
    <source>
        <dbReference type="ARBA" id="ARBA00004141"/>
    </source>
</evidence>
<organism evidence="6 7">
    <name type="scientific">Macrostomum lignano</name>
    <dbReference type="NCBI Taxonomy" id="282301"/>
    <lineage>
        <taxon>Eukaryota</taxon>
        <taxon>Metazoa</taxon>
        <taxon>Spiralia</taxon>
        <taxon>Lophotrochozoa</taxon>
        <taxon>Platyhelminthes</taxon>
        <taxon>Rhabditophora</taxon>
        <taxon>Macrostomorpha</taxon>
        <taxon>Macrostomida</taxon>
        <taxon>Macrostomidae</taxon>
        <taxon>Macrostomum</taxon>
    </lineage>
</organism>
<dbReference type="PANTHER" id="PTHR19288">
    <property type="entry name" value="4-NITROPHENYLPHOSPHATASE-RELATED"/>
    <property type="match status" value="1"/>
</dbReference>
<dbReference type="EMBL" id="NIVC01000894">
    <property type="protein sequence ID" value="PAA75260.1"/>
    <property type="molecule type" value="Genomic_DNA"/>
</dbReference>
<proteinExistence type="predicted"/>
<gene>
    <name evidence="6" type="ORF">BOX15_Mlig027499g1</name>
</gene>
<sequence length="467" mass="51632">MCRSISKIVLFIVNAVFAVFSLAVLGIGIWVAVYRGRAISKMESAPEDSELKTLANRLQLMSAAIIIIVISVFCLLLTISGCFGAMKENVCMLKFYMVVMTILLLGQLIVIGLAVVFKGRLQDEATRALRKTDRDLFKPYNQLGPVSENQTDSKDIVSRIMNSIHVSLRCCGVTNYTDITVNSTWSRANPKFDNRPMLIPASCCQLTDDGAKYLAEHDDWSDFKKYLINGSQCPTKLANFHQQKMTTKSYLSSAADVARLMSTKRVFLFDCDGVIWNENTLVPGAKDLLTRLKQLGRQVFLVTNNSSKSRAQYVAKCRKLELPIEEADIVCTAAVAAGYISKLKLPGVTYVIGSQGLQDELELHGIKCCGFREDDDTAVHDQGVEQFGDAPLRNDVSCVLLALDTRFNYLKLLKACSYVSAGALFLAVTRTPSCHLDSRRQLCQCACRAPEPCSRLCALPPSSSRQP</sequence>
<dbReference type="OrthoDB" id="413953at2759"/>
<dbReference type="InterPro" id="IPR018499">
    <property type="entry name" value="Tetraspanin/Peripherin"/>
</dbReference>
<dbReference type="InterPro" id="IPR036412">
    <property type="entry name" value="HAD-like_sf"/>
</dbReference>
<dbReference type="AlphaFoldDB" id="A0A267FN85"/>
<dbReference type="GO" id="GO:0016020">
    <property type="term" value="C:membrane"/>
    <property type="evidence" value="ECO:0007669"/>
    <property type="project" value="UniProtKB-SubCell"/>
</dbReference>
<keyword evidence="3 5" id="KW-1133">Transmembrane helix</keyword>
<feature type="transmembrane region" description="Helical" evidence="5">
    <location>
        <begin position="60"/>
        <end position="83"/>
    </location>
</feature>
<keyword evidence="2 5" id="KW-0812">Transmembrane</keyword>
<dbReference type="Gene3D" id="3.40.50.1000">
    <property type="entry name" value="HAD superfamily/HAD-like"/>
    <property type="match status" value="2"/>
</dbReference>
<dbReference type="SUPFAM" id="SSF48652">
    <property type="entry name" value="Tetraspanin"/>
    <property type="match status" value="1"/>
</dbReference>
<evidence type="ECO:0000313" key="7">
    <source>
        <dbReference type="Proteomes" id="UP000215902"/>
    </source>
</evidence>
<evidence type="ECO:0000256" key="3">
    <source>
        <dbReference type="ARBA" id="ARBA00022989"/>
    </source>
</evidence>
<comment type="caution">
    <text evidence="6">The sequence shown here is derived from an EMBL/GenBank/DDBJ whole genome shotgun (WGS) entry which is preliminary data.</text>
</comment>
<dbReference type="STRING" id="282301.A0A267FN85"/>
<dbReference type="Proteomes" id="UP000215902">
    <property type="component" value="Unassembled WGS sequence"/>
</dbReference>
<dbReference type="SUPFAM" id="SSF56784">
    <property type="entry name" value="HAD-like"/>
    <property type="match status" value="1"/>
</dbReference>
<dbReference type="InterPro" id="IPR023214">
    <property type="entry name" value="HAD_sf"/>
</dbReference>
<dbReference type="Pfam" id="PF13344">
    <property type="entry name" value="Hydrolase_6"/>
    <property type="match status" value="1"/>
</dbReference>
<dbReference type="Gene3D" id="1.10.1450.10">
    <property type="entry name" value="Tetraspanin"/>
    <property type="match status" value="1"/>
</dbReference>
<keyword evidence="7" id="KW-1185">Reference proteome</keyword>
<evidence type="ECO:0000256" key="2">
    <source>
        <dbReference type="ARBA" id="ARBA00022692"/>
    </source>
</evidence>
<dbReference type="InterPro" id="IPR006357">
    <property type="entry name" value="HAD-SF_hydro_IIA"/>
</dbReference>
<evidence type="ECO:0000256" key="4">
    <source>
        <dbReference type="ARBA" id="ARBA00023136"/>
    </source>
</evidence>
<accession>A0A267FN85</accession>
<comment type="subcellular location">
    <subcellularLocation>
        <location evidence="1">Membrane</location>
        <topology evidence="1">Multi-pass membrane protein</topology>
    </subcellularLocation>
</comment>
<protein>
    <submittedName>
        <fullName evidence="6">Uncharacterized protein</fullName>
    </submittedName>
</protein>
<dbReference type="Pfam" id="PF00335">
    <property type="entry name" value="Tetraspanin"/>
    <property type="match status" value="1"/>
</dbReference>
<evidence type="ECO:0000256" key="5">
    <source>
        <dbReference type="SAM" id="Phobius"/>
    </source>
</evidence>
<evidence type="ECO:0000313" key="6">
    <source>
        <dbReference type="EMBL" id="PAA75260.1"/>
    </source>
</evidence>
<feature type="transmembrane region" description="Helical" evidence="5">
    <location>
        <begin position="9"/>
        <end position="33"/>
    </location>
</feature>
<feature type="transmembrane region" description="Helical" evidence="5">
    <location>
        <begin position="95"/>
        <end position="117"/>
    </location>
</feature>
<dbReference type="PRINTS" id="PR00259">
    <property type="entry name" value="TMFOUR"/>
</dbReference>
<reference evidence="6 7" key="1">
    <citation type="submission" date="2017-06" db="EMBL/GenBank/DDBJ databases">
        <title>A platform for efficient transgenesis in Macrostomum lignano, a flatworm model organism for stem cell research.</title>
        <authorList>
            <person name="Berezikov E."/>
        </authorList>
    </citation>
    <scope>NUCLEOTIDE SEQUENCE [LARGE SCALE GENOMIC DNA]</scope>
    <source>
        <strain evidence="6">DV1</strain>
        <tissue evidence="6">Whole organism</tissue>
    </source>
</reference>
<name>A0A267FN85_9PLAT</name>
<dbReference type="PANTHER" id="PTHR19288:SF93">
    <property type="entry name" value="FI11325P-RELATED"/>
    <property type="match status" value="1"/>
</dbReference>
<dbReference type="GO" id="GO:0016791">
    <property type="term" value="F:phosphatase activity"/>
    <property type="evidence" value="ECO:0007669"/>
    <property type="project" value="TreeGrafter"/>
</dbReference>
<dbReference type="InterPro" id="IPR008952">
    <property type="entry name" value="Tetraspanin_EC2_sf"/>
</dbReference>